<sequence>MDTNLLEWIKTLLDSLRQIQKGASSVTCHLSIGRKFKVTCDPIDDSDQAHYLLCSLGAAYESFSTSHSVVTPYPTFRVLLSQEECHKLFMSSLYGPVSPQPLSMLSLTMFHLTNYLEGHLKARTSPLKLLRGMRMWQETTPFLALKKERALCLNVSRCLHLSTRCFAIQNRITKEIISMGRCEDGLYMLSKEIRHFWPI</sequence>
<gene>
    <name evidence="1" type="ORF">LSAT_V11C800440440</name>
</gene>
<evidence type="ECO:0000313" key="2">
    <source>
        <dbReference type="Proteomes" id="UP000235145"/>
    </source>
</evidence>
<dbReference type="AlphaFoldDB" id="A0A9R1UWH7"/>
<proteinExistence type="predicted"/>
<name>A0A9R1UWH7_LACSA</name>
<reference evidence="1 2" key="1">
    <citation type="journal article" date="2017" name="Nat. Commun.">
        <title>Genome assembly with in vitro proximity ligation data and whole-genome triplication in lettuce.</title>
        <authorList>
            <person name="Reyes-Chin-Wo S."/>
            <person name="Wang Z."/>
            <person name="Yang X."/>
            <person name="Kozik A."/>
            <person name="Arikit S."/>
            <person name="Song C."/>
            <person name="Xia L."/>
            <person name="Froenicke L."/>
            <person name="Lavelle D.O."/>
            <person name="Truco M.J."/>
            <person name="Xia R."/>
            <person name="Zhu S."/>
            <person name="Xu C."/>
            <person name="Xu H."/>
            <person name="Xu X."/>
            <person name="Cox K."/>
            <person name="Korf I."/>
            <person name="Meyers B.C."/>
            <person name="Michelmore R.W."/>
        </authorList>
    </citation>
    <scope>NUCLEOTIDE SEQUENCE [LARGE SCALE GENOMIC DNA]</scope>
    <source>
        <strain evidence="2">cv. Salinas</strain>
        <tissue evidence="1">Seedlings</tissue>
    </source>
</reference>
<dbReference type="EMBL" id="NBSK02000008">
    <property type="protein sequence ID" value="KAJ0194145.1"/>
    <property type="molecule type" value="Genomic_DNA"/>
</dbReference>
<accession>A0A9R1UWH7</accession>
<evidence type="ECO:0000313" key="1">
    <source>
        <dbReference type="EMBL" id="KAJ0194145.1"/>
    </source>
</evidence>
<dbReference type="Proteomes" id="UP000235145">
    <property type="component" value="Unassembled WGS sequence"/>
</dbReference>
<protein>
    <submittedName>
        <fullName evidence="1">Uncharacterized protein</fullName>
    </submittedName>
</protein>
<organism evidence="1 2">
    <name type="scientific">Lactuca sativa</name>
    <name type="common">Garden lettuce</name>
    <dbReference type="NCBI Taxonomy" id="4236"/>
    <lineage>
        <taxon>Eukaryota</taxon>
        <taxon>Viridiplantae</taxon>
        <taxon>Streptophyta</taxon>
        <taxon>Embryophyta</taxon>
        <taxon>Tracheophyta</taxon>
        <taxon>Spermatophyta</taxon>
        <taxon>Magnoliopsida</taxon>
        <taxon>eudicotyledons</taxon>
        <taxon>Gunneridae</taxon>
        <taxon>Pentapetalae</taxon>
        <taxon>asterids</taxon>
        <taxon>campanulids</taxon>
        <taxon>Asterales</taxon>
        <taxon>Asteraceae</taxon>
        <taxon>Cichorioideae</taxon>
        <taxon>Cichorieae</taxon>
        <taxon>Lactucinae</taxon>
        <taxon>Lactuca</taxon>
    </lineage>
</organism>
<keyword evidence="2" id="KW-1185">Reference proteome</keyword>
<comment type="caution">
    <text evidence="1">The sequence shown here is derived from an EMBL/GenBank/DDBJ whole genome shotgun (WGS) entry which is preliminary data.</text>
</comment>